<dbReference type="EMBL" id="VTEI01000013">
    <property type="protein sequence ID" value="TYS14539.1"/>
    <property type="molecule type" value="Genomic_DNA"/>
</dbReference>
<evidence type="ECO:0000313" key="2">
    <source>
        <dbReference type="EMBL" id="TYS14539.1"/>
    </source>
</evidence>
<organism evidence="2 3">
    <name type="scientific">Rossellomorea vietnamensis</name>
    <dbReference type="NCBI Taxonomy" id="218284"/>
    <lineage>
        <taxon>Bacteria</taxon>
        <taxon>Bacillati</taxon>
        <taxon>Bacillota</taxon>
        <taxon>Bacilli</taxon>
        <taxon>Bacillales</taxon>
        <taxon>Bacillaceae</taxon>
        <taxon>Rossellomorea</taxon>
    </lineage>
</organism>
<keyword evidence="1" id="KW-1133">Transmembrane helix</keyword>
<evidence type="ECO:0000313" key="3">
    <source>
        <dbReference type="Proteomes" id="UP000322267"/>
    </source>
</evidence>
<dbReference type="RefSeq" id="WP_148941626.1">
    <property type="nucleotide sequence ID" value="NZ_VTEI01000013.1"/>
</dbReference>
<protein>
    <submittedName>
        <fullName evidence="2">Uncharacterized protein</fullName>
    </submittedName>
</protein>
<gene>
    <name evidence="2" type="ORF">FZC78_18855</name>
</gene>
<keyword evidence="1" id="KW-0812">Transmembrane</keyword>
<dbReference type="AlphaFoldDB" id="A0A5D4NKY6"/>
<sequence>MKELLLFNLMAYEWGGFSLNQVTAPEVVFIELMVPLSYGRPVLMVYFFTNLAIFSAGSSFIGKFIR</sequence>
<name>A0A5D4NKY6_9BACI</name>
<comment type="caution">
    <text evidence="2">The sequence shown here is derived from an EMBL/GenBank/DDBJ whole genome shotgun (WGS) entry which is preliminary data.</text>
</comment>
<reference evidence="2 3" key="1">
    <citation type="submission" date="2019-08" db="EMBL/GenBank/DDBJ databases">
        <title>Bacillus genomes from the desert of Cuatro Cienegas, Coahuila.</title>
        <authorList>
            <person name="Olmedo-Alvarez G."/>
        </authorList>
    </citation>
    <scope>NUCLEOTIDE SEQUENCE [LARGE SCALE GENOMIC DNA]</scope>
    <source>
        <strain evidence="2 3">CH34_1T</strain>
    </source>
</reference>
<evidence type="ECO:0000256" key="1">
    <source>
        <dbReference type="SAM" id="Phobius"/>
    </source>
</evidence>
<dbReference type="Proteomes" id="UP000322267">
    <property type="component" value="Unassembled WGS sequence"/>
</dbReference>
<accession>A0A5D4NKY6</accession>
<keyword evidence="1" id="KW-0472">Membrane</keyword>
<feature type="transmembrane region" description="Helical" evidence="1">
    <location>
        <begin position="43"/>
        <end position="65"/>
    </location>
</feature>
<proteinExistence type="predicted"/>